<reference evidence="3" key="1">
    <citation type="submission" date="2021-08" db="EMBL/GenBank/DDBJ databases">
        <title>WGS assembly of Ceratopteris richardii.</title>
        <authorList>
            <person name="Marchant D.B."/>
            <person name="Chen G."/>
            <person name="Jenkins J."/>
            <person name="Shu S."/>
            <person name="Leebens-Mack J."/>
            <person name="Grimwood J."/>
            <person name="Schmutz J."/>
            <person name="Soltis P."/>
            <person name="Soltis D."/>
            <person name="Chen Z.-H."/>
        </authorList>
    </citation>
    <scope>NUCLEOTIDE SEQUENCE</scope>
    <source>
        <strain evidence="3">Whitten #5841</strain>
        <tissue evidence="3">Leaf</tissue>
    </source>
</reference>
<feature type="region of interest" description="Disordered" evidence="1">
    <location>
        <begin position="342"/>
        <end position="382"/>
    </location>
</feature>
<dbReference type="PANTHER" id="PTHR31132:SF13">
    <property type="entry name" value="N-LYSINE METHYLTRANSFERASE"/>
    <property type="match status" value="1"/>
</dbReference>
<dbReference type="OrthoDB" id="10363449at2759"/>
<sequence>MSDESEAETLAMDYSSFALNSGSATSQAAADVQPEALAMPPPGPPFMDPVAGASPANEGAPPTNNLPALDLLHWSDTPTPNTIRPRISATNDSSAFMNASDESPMNQPPVRSEVRTSQPAGGISTISFGSNLTLEESEQLQKRRPGSDLKRREMIGSRIFDQDVTPEPATDHAKKPSTPPGLMTIPLRPVNVASTEGSALSPKKPTSFSEIAKQKELCGTFLRSPADIPSGRRPTSSAKSKELEGSGIFGRSRQNQANELTPKSLEKDLNSCQENNAVLRTSVKVLNPAGGRSQIIFGCDGGPQLEAARCKKQGHDQKTAELSGHNIFKNEGITGMHNERASAAKRREMTGNNIFGQSPMNEERPKRGSRQPPGGESNLKLY</sequence>
<feature type="region of interest" description="Disordered" evidence="1">
    <location>
        <begin position="21"/>
        <end position="185"/>
    </location>
</feature>
<feature type="compositionally biased region" description="Polar residues" evidence="1">
    <location>
        <begin position="350"/>
        <end position="360"/>
    </location>
</feature>
<dbReference type="AlphaFoldDB" id="A0A8T2QEK8"/>
<evidence type="ECO:0000313" key="3">
    <source>
        <dbReference type="EMBL" id="KAH7282299.1"/>
    </source>
</evidence>
<evidence type="ECO:0000256" key="1">
    <source>
        <dbReference type="SAM" id="MobiDB-lite"/>
    </source>
</evidence>
<protein>
    <recommendedName>
        <fullName evidence="2">DUF4057 domain-containing protein</fullName>
    </recommendedName>
</protein>
<feature type="compositionally biased region" description="Basic and acidic residues" evidence="1">
    <location>
        <begin position="139"/>
        <end position="155"/>
    </location>
</feature>
<gene>
    <name evidence="3" type="ORF">KP509_35G024200</name>
</gene>
<evidence type="ECO:0000313" key="4">
    <source>
        <dbReference type="Proteomes" id="UP000825935"/>
    </source>
</evidence>
<dbReference type="EMBL" id="CM035440">
    <property type="protein sequence ID" value="KAH7282299.1"/>
    <property type="molecule type" value="Genomic_DNA"/>
</dbReference>
<feature type="domain" description="DUF4057" evidence="2">
    <location>
        <begin position="100"/>
        <end position="378"/>
    </location>
</feature>
<feature type="compositionally biased region" description="Polar residues" evidence="1">
    <location>
        <begin position="76"/>
        <end position="105"/>
    </location>
</feature>
<dbReference type="PANTHER" id="PTHR31132">
    <property type="entry name" value="N-LYSINE METHYLTRANSFERASE"/>
    <property type="match status" value="1"/>
</dbReference>
<feature type="region of interest" description="Disordered" evidence="1">
    <location>
        <begin position="223"/>
        <end position="257"/>
    </location>
</feature>
<dbReference type="InterPro" id="IPR025131">
    <property type="entry name" value="DUF4057"/>
</dbReference>
<comment type="caution">
    <text evidence="3">The sequence shown here is derived from an EMBL/GenBank/DDBJ whole genome shotgun (WGS) entry which is preliminary data.</text>
</comment>
<dbReference type="OMA" id="ERHIPQN"/>
<accession>A0A8T2QEK8</accession>
<feature type="compositionally biased region" description="Polar residues" evidence="1">
    <location>
        <begin position="115"/>
        <end position="134"/>
    </location>
</feature>
<organism evidence="3 4">
    <name type="scientific">Ceratopteris richardii</name>
    <name type="common">Triangle waterfern</name>
    <dbReference type="NCBI Taxonomy" id="49495"/>
    <lineage>
        <taxon>Eukaryota</taxon>
        <taxon>Viridiplantae</taxon>
        <taxon>Streptophyta</taxon>
        <taxon>Embryophyta</taxon>
        <taxon>Tracheophyta</taxon>
        <taxon>Polypodiopsida</taxon>
        <taxon>Polypodiidae</taxon>
        <taxon>Polypodiales</taxon>
        <taxon>Pteridineae</taxon>
        <taxon>Pteridaceae</taxon>
        <taxon>Parkerioideae</taxon>
        <taxon>Ceratopteris</taxon>
    </lineage>
</organism>
<dbReference type="Pfam" id="PF13266">
    <property type="entry name" value="DUF4057"/>
    <property type="match status" value="1"/>
</dbReference>
<dbReference type="Proteomes" id="UP000825935">
    <property type="component" value="Chromosome 35"/>
</dbReference>
<keyword evidence="4" id="KW-1185">Reference proteome</keyword>
<name>A0A8T2QEK8_CERRI</name>
<evidence type="ECO:0000259" key="2">
    <source>
        <dbReference type="Pfam" id="PF13266"/>
    </source>
</evidence>
<proteinExistence type="predicted"/>